<sequence length="167" mass="18355">MKSDVRRAPQPLFLISRRRGGGLASRSSSAHLTVEVASDRFSDYSNDNMKSSILAVSLFAVTFSTVARAFSFWPRCVKVTRSGPISPIFYQPQVSLASQQRRMRRTVLKLTDEDDTGESSAMAVSKIEGRKKRVILGYKAMALAYAAVALNSAVRGGVTTNFLHMFA</sequence>
<comment type="caution">
    <text evidence="2">The sequence shown here is derived from an EMBL/GenBank/DDBJ whole genome shotgun (WGS) entry which is preliminary data.</text>
</comment>
<evidence type="ECO:0000313" key="3">
    <source>
        <dbReference type="Proteomes" id="UP000266841"/>
    </source>
</evidence>
<keyword evidence="1" id="KW-0812">Transmembrane</keyword>
<feature type="transmembrane region" description="Helical" evidence="1">
    <location>
        <begin position="53"/>
        <end position="73"/>
    </location>
</feature>
<keyword evidence="1" id="KW-1133">Transmembrane helix</keyword>
<dbReference type="EMBL" id="AGNL01003122">
    <property type="protein sequence ID" value="EJK75124.1"/>
    <property type="molecule type" value="Genomic_DNA"/>
</dbReference>
<dbReference type="eggNOG" id="ENOG502TA3Y">
    <property type="taxonomic scope" value="Eukaryota"/>
</dbReference>
<proteinExistence type="predicted"/>
<keyword evidence="3" id="KW-1185">Reference proteome</keyword>
<dbReference type="Proteomes" id="UP000266841">
    <property type="component" value="Unassembled WGS sequence"/>
</dbReference>
<organism evidence="2 3">
    <name type="scientific">Thalassiosira oceanica</name>
    <name type="common">Marine diatom</name>
    <dbReference type="NCBI Taxonomy" id="159749"/>
    <lineage>
        <taxon>Eukaryota</taxon>
        <taxon>Sar</taxon>
        <taxon>Stramenopiles</taxon>
        <taxon>Ochrophyta</taxon>
        <taxon>Bacillariophyta</taxon>
        <taxon>Coscinodiscophyceae</taxon>
        <taxon>Thalassiosirophycidae</taxon>
        <taxon>Thalassiosirales</taxon>
        <taxon>Thalassiosiraceae</taxon>
        <taxon>Thalassiosira</taxon>
    </lineage>
</organism>
<gene>
    <name evidence="2" type="ORF">THAOC_03163</name>
</gene>
<name>K0TDC5_THAOC</name>
<feature type="non-terminal residue" evidence="2">
    <location>
        <position position="167"/>
    </location>
</feature>
<evidence type="ECO:0000313" key="2">
    <source>
        <dbReference type="EMBL" id="EJK75124.1"/>
    </source>
</evidence>
<protein>
    <submittedName>
        <fullName evidence="2">Uncharacterized protein</fullName>
    </submittedName>
</protein>
<feature type="transmembrane region" description="Helical" evidence="1">
    <location>
        <begin position="136"/>
        <end position="154"/>
    </location>
</feature>
<accession>K0TDC5</accession>
<dbReference type="AlphaFoldDB" id="K0TDC5"/>
<reference evidence="2 3" key="1">
    <citation type="journal article" date="2012" name="Genome Biol.">
        <title>Genome and low-iron response of an oceanic diatom adapted to chronic iron limitation.</title>
        <authorList>
            <person name="Lommer M."/>
            <person name="Specht M."/>
            <person name="Roy A.S."/>
            <person name="Kraemer L."/>
            <person name="Andreson R."/>
            <person name="Gutowska M.A."/>
            <person name="Wolf J."/>
            <person name="Bergner S.V."/>
            <person name="Schilhabel M.B."/>
            <person name="Klostermeier U.C."/>
            <person name="Beiko R.G."/>
            <person name="Rosenstiel P."/>
            <person name="Hippler M."/>
            <person name="Laroche J."/>
        </authorList>
    </citation>
    <scope>NUCLEOTIDE SEQUENCE [LARGE SCALE GENOMIC DNA]</scope>
    <source>
        <strain evidence="2 3">CCMP1005</strain>
    </source>
</reference>
<evidence type="ECO:0000256" key="1">
    <source>
        <dbReference type="SAM" id="Phobius"/>
    </source>
</evidence>
<keyword evidence="1" id="KW-0472">Membrane</keyword>